<feature type="domain" description="Protein kinase" evidence="3">
    <location>
        <begin position="1"/>
        <end position="157"/>
    </location>
</feature>
<keyword evidence="2" id="KW-0812">Transmembrane</keyword>
<evidence type="ECO:0000256" key="1">
    <source>
        <dbReference type="SAM" id="MobiDB-lite"/>
    </source>
</evidence>
<dbReference type="EMBL" id="LSYV01000013">
    <property type="protein sequence ID" value="KXZ51443.1"/>
    <property type="molecule type" value="Genomic_DNA"/>
</dbReference>
<dbReference type="PANTHER" id="PTHR44329">
    <property type="entry name" value="SERINE/THREONINE-PROTEIN KINASE TNNI3K-RELATED"/>
    <property type="match status" value="1"/>
</dbReference>
<dbReference type="GO" id="GO:0005524">
    <property type="term" value="F:ATP binding"/>
    <property type="evidence" value="ECO:0007669"/>
    <property type="project" value="InterPro"/>
</dbReference>
<dbReference type="InterPro" id="IPR051681">
    <property type="entry name" value="Ser/Thr_Kinases-Pseudokinases"/>
</dbReference>
<sequence>MRTKASLLTMPSNPLPPNKHTHAGFVDLVRKGSGVRRPNDEGDGSGGEPHEGNSDPVGTVTHMAPELLEGSSVEASVDIYSFGILMWEIFTGRAPYSEFASNNFADVPKKVARENLRPRFPAETPPLFMQLATACWSGDPARRPTSPALVARLQSLLDESCGGLVPAAERLGVVVAVVIMVAVVMVAVAIMAAAVVVVVVVMMVVVAAAAVAAVAVVAAVVVGAVAVVVVAAVAVVAAVVVVAAAVAVVAVAVAVAVAGGS</sequence>
<evidence type="ECO:0000259" key="3">
    <source>
        <dbReference type="PROSITE" id="PS50011"/>
    </source>
</evidence>
<dbReference type="PANTHER" id="PTHR44329:SF289">
    <property type="entry name" value="SERINE_THREONINE-PROTEIN KINASE VIK"/>
    <property type="match status" value="1"/>
</dbReference>
<keyword evidence="5" id="KW-1185">Reference proteome</keyword>
<dbReference type="OrthoDB" id="339325at2759"/>
<reference evidence="5" key="1">
    <citation type="journal article" date="2016" name="Nat. Commun.">
        <title>The Gonium pectorale genome demonstrates co-option of cell cycle regulation during the evolution of multicellularity.</title>
        <authorList>
            <person name="Hanschen E.R."/>
            <person name="Marriage T.N."/>
            <person name="Ferris P.J."/>
            <person name="Hamaji T."/>
            <person name="Toyoda A."/>
            <person name="Fujiyama A."/>
            <person name="Neme R."/>
            <person name="Noguchi H."/>
            <person name="Minakuchi Y."/>
            <person name="Suzuki M."/>
            <person name="Kawai-Toyooka H."/>
            <person name="Smith D.R."/>
            <person name="Sparks H."/>
            <person name="Anderson J."/>
            <person name="Bakaric R."/>
            <person name="Luria V."/>
            <person name="Karger A."/>
            <person name="Kirschner M.W."/>
            <person name="Durand P.M."/>
            <person name="Michod R.E."/>
            <person name="Nozaki H."/>
            <person name="Olson B.J."/>
        </authorList>
    </citation>
    <scope>NUCLEOTIDE SEQUENCE [LARGE SCALE GENOMIC DNA]</scope>
    <source>
        <strain evidence="5">NIES-2863</strain>
    </source>
</reference>
<keyword evidence="2" id="KW-0472">Membrane</keyword>
<dbReference type="SUPFAM" id="SSF56112">
    <property type="entry name" value="Protein kinase-like (PK-like)"/>
    <property type="match status" value="1"/>
</dbReference>
<keyword evidence="2" id="KW-1133">Transmembrane helix</keyword>
<dbReference type="Proteomes" id="UP000075714">
    <property type="component" value="Unassembled WGS sequence"/>
</dbReference>
<accession>A0A150GNM6</accession>
<dbReference type="Gene3D" id="1.10.510.10">
    <property type="entry name" value="Transferase(Phosphotransferase) domain 1"/>
    <property type="match status" value="1"/>
</dbReference>
<comment type="caution">
    <text evidence="4">The sequence shown here is derived from an EMBL/GenBank/DDBJ whole genome shotgun (WGS) entry which is preliminary data.</text>
</comment>
<dbReference type="InterPro" id="IPR011009">
    <property type="entry name" value="Kinase-like_dom_sf"/>
</dbReference>
<dbReference type="STRING" id="33097.A0A150GNM6"/>
<feature type="transmembrane region" description="Helical" evidence="2">
    <location>
        <begin position="236"/>
        <end position="258"/>
    </location>
</feature>
<name>A0A150GNM6_GONPE</name>
<dbReference type="AlphaFoldDB" id="A0A150GNM6"/>
<dbReference type="InterPro" id="IPR000719">
    <property type="entry name" value="Prot_kinase_dom"/>
</dbReference>
<organism evidence="4 5">
    <name type="scientific">Gonium pectorale</name>
    <name type="common">Green alga</name>
    <dbReference type="NCBI Taxonomy" id="33097"/>
    <lineage>
        <taxon>Eukaryota</taxon>
        <taxon>Viridiplantae</taxon>
        <taxon>Chlorophyta</taxon>
        <taxon>core chlorophytes</taxon>
        <taxon>Chlorophyceae</taxon>
        <taxon>CS clade</taxon>
        <taxon>Chlamydomonadales</taxon>
        <taxon>Volvocaceae</taxon>
        <taxon>Gonium</taxon>
    </lineage>
</organism>
<feature type="region of interest" description="Disordered" evidence="1">
    <location>
        <begin position="1"/>
        <end position="60"/>
    </location>
</feature>
<feature type="transmembrane region" description="Helical" evidence="2">
    <location>
        <begin position="173"/>
        <end position="200"/>
    </location>
</feature>
<evidence type="ECO:0000256" key="2">
    <source>
        <dbReference type="SAM" id="Phobius"/>
    </source>
</evidence>
<dbReference type="GO" id="GO:0004674">
    <property type="term" value="F:protein serine/threonine kinase activity"/>
    <property type="evidence" value="ECO:0007669"/>
    <property type="project" value="TreeGrafter"/>
</dbReference>
<dbReference type="Pfam" id="PF07714">
    <property type="entry name" value="PK_Tyr_Ser-Thr"/>
    <property type="match status" value="1"/>
</dbReference>
<protein>
    <recommendedName>
        <fullName evidence="3">Protein kinase domain-containing protein</fullName>
    </recommendedName>
</protein>
<gene>
    <name evidence="4" type="ORF">GPECTOR_12g406</name>
</gene>
<dbReference type="InterPro" id="IPR001245">
    <property type="entry name" value="Ser-Thr/Tyr_kinase_cat_dom"/>
</dbReference>
<dbReference type="PROSITE" id="PS50011">
    <property type="entry name" value="PROTEIN_KINASE_DOM"/>
    <property type="match status" value="1"/>
</dbReference>
<proteinExistence type="predicted"/>
<evidence type="ECO:0000313" key="5">
    <source>
        <dbReference type="Proteomes" id="UP000075714"/>
    </source>
</evidence>
<evidence type="ECO:0000313" key="4">
    <source>
        <dbReference type="EMBL" id="KXZ51443.1"/>
    </source>
</evidence>
<feature type="transmembrane region" description="Helical" evidence="2">
    <location>
        <begin position="206"/>
        <end position="229"/>
    </location>
</feature>